<comment type="similarity">
    <text evidence="2">Belongs to the transglycosylase Slt family.</text>
</comment>
<evidence type="ECO:0000256" key="3">
    <source>
        <dbReference type="ARBA" id="ARBA00022729"/>
    </source>
</evidence>
<dbReference type="CDD" id="cd01009">
    <property type="entry name" value="PBP2_YfhD_N"/>
    <property type="match status" value="1"/>
</dbReference>
<dbReference type="GO" id="GO:0008933">
    <property type="term" value="F:peptidoglycan lytic transglycosylase activity"/>
    <property type="evidence" value="ECO:0007669"/>
    <property type="project" value="InterPro"/>
</dbReference>
<dbReference type="Gene3D" id="3.40.190.10">
    <property type="entry name" value="Periplasmic binding protein-like II"/>
    <property type="match status" value="2"/>
</dbReference>
<evidence type="ECO:0000313" key="7">
    <source>
        <dbReference type="EMBL" id="TNJ38193.1"/>
    </source>
</evidence>
<dbReference type="InterPro" id="IPR008258">
    <property type="entry name" value="Transglycosylase_SLT_dom_1"/>
</dbReference>
<evidence type="ECO:0000256" key="4">
    <source>
        <dbReference type="ARBA" id="ARBA00023237"/>
    </source>
</evidence>
<keyword evidence="5" id="KW-0812">Transmembrane</keyword>
<name>A0A5C4S3X2_CHLTI</name>
<comment type="subcellular location">
    <subcellularLocation>
        <location evidence="1">Cell outer membrane</location>
        <topology evidence="1">Peripheral membrane protein</topology>
    </subcellularLocation>
</comment>
<dbReference type="PANTHER" id="PTHR35936">
    <property type="entry name" value="MEMBRANE-BOUND LYTIC MUREIN TRANSGLYCOSYLASE F"/>
    <property type="match status" value="1"/>
</dbReference>
<proteinExistence type="inferred from homology"/>
<evidence type="ECO:0000259" key="6">
    <source>
        <dbReference type="SMART" id="SM00062"/>
    </source>
</evidence>
<feature type="domain" description="Solute-binding protein family 3/N-terminal" evidence="6">
    <location>
        <begin position="58"/>
        <end position="288"/>
    </location>
</feature>
<keyword evidence="4" id="KW-0998">Cell outer membrane</keyword>
<dbReference type="CDD" id="cd13403">
    <property type="entry name" value="MLTF-like"/>
    <property type="match status" value="1"/>
</dbReference>
<dbReference type="GO" id="GO:0000270">
    <property type="term" value="P:peptidoglycan metabolic process"/>
    <property type="evidence" value="ECO:0007669"/>
    <property type="project" value="InterPro"/>
</dbReference>
<dbReference type="OrthoDB" id="9815002at2"/>
<keyword evidence="5" id="KW-0472">Membrane</keyword>
<keyword evidence="8" id="KW-1185">Reference proteome</keyword>
<accession>A0A5C4S3X2</accession>
<dbReference type="InterPro" id="IPR000189">
    <property type="entry name" value="Transglyc_AS"/>
</dbReference>
<dbReference type="EMBL" id="VDCH01000025">
    <property type="protein sequence ID" value="TNJ38193.1"/>
    <property type="molecule type" value="Genomic_DNA"/>
</dbReference>
<dbReference type="PROSITE" id="PS00922">
    <property type="entry name" value="TRANSGLYCOSYLASE"/>
    <property type="match status" value="1"/>
</dbReference>
<dbReference type="GO" id="GO:0009279">
    <property type="term" value="C:cell outer membrane"/>
    <property type="evidence" value="ECO:0007669"/>
    <property type="project" value="UniProtKB-SubCell"/>
</dbReference>
<dbReference type="Pfam" id="PF01464">
    <property type="entry name" value="SLT"/>
    <property type="match status" value="1"/>
</dbReference>
<dbReference type="RefSeq" id="WP_139457530.1">
    <property type="nucleotide sequence ID" value="NZ_VDCH01000025.1"/>
</dbReference>
<dbReference type="SUPFAM" id="SSF53955">
    <property type="entry name" value="Lysozyme-like"/>
    <property type="match status" value="1"/>
</dbReference>
<keyword evidence="3" id="KW-0732">Signal</keyword>
<protein>
    <submittedName>
        <fullName evidence="7">Transporter substrate-binding domain-containing protein</fullName>
    </submittedName>
</protein>
<sequence>MKAQSGKQAMAGRFSGKRWPALYLITASVFAFIAADWLLWQCVGGPPRDLADIRRSGRLRVLLSYDPIDYFIYRGEPMGYSYELARSFTRYLGVPLEVVVVKDMNNQIPVLRSKKSDIVAHLTTITPESESMVRFSNPLESTRQVLVQRRPKGGDVSKLVRRLDQLDGKTVYVHQNSAFYSTLTGIMETKKISINIVPVEGSLSTSELIGKVSDGTFDYTAANENIASTHTALFSNIDIRTSLSARLPLAWAVRKNSPELLDALNRWLEKSRKNGELAIIRDKYYNSLYRFKKHATRAFYSNQAGTISPYDALVKKQARNIDWDWRLLAALVYEESQFDAGAVSWAGAIGLMQLMPATGAYFKARDLFDPVQNLRAGAEHIKFVDREWREIEDRSMRLKFVLASYNVGAGHVRDAQKLASKYGAKPNVWEGNVEKYLALKSERRYYNDPVTTYGYCNGPIAVRYTRNILDRYRLYREVIPK</sequence>
<dbReference type="SMART" id="SM00062">
    <property type="entry name" value="PBPb"/>
    <property type="match status" value="1"/>
</dbReference>
<dbReference type="Gene3D" id="1.10.530.10">
    <property type="match status" value="1"/>
</dbReference>
<dbReference type="AlphaFoldDB" id="A0A5C4S3X2"/>
<organism evidence="7 8">
    <name type="scientific">Chlorobaculum thiosulfatiphilum</name>
    <name type="common">Chlorobium limicola f.sp. thiosulfatophilum</name>
    <dbReference type="NCBI Taxonomy" id="115852"/>
    <lineage>
        <taxon>Bacteria</taxon>
        <taxon>Pseudomonadati</taxon>
        <taxon>Chlorobiota</taxon>
        <taxon>Chlorobiia</taxon>
        <taxon>Chlorobiales</taxon>
        <taxon>Chlorobiaceae</taxon>
        <taxon>Chlorobaculum</taxon>
    </lineage>
</organism>
<reference evidence="7 8" key="1">
    <citation type="submission" date="2019-05" db="EMBL/GenBank/DDBJ databases">
        <title>Draft Whole-Genome sequence of the green sulfur bacterium Chlorobaculum thiosulfatiphilum DSM 249.</title>
        <authorList>
            <person name="Meyer T.E."/>
            <person name="Kyndt J.A."/>
        </authorList>
    </citation>
    <scope>NUCLEOTIDE SEQUENCE [LARGE SCALE GENOMIC DNA]</scope>
    <source>
        <strain evidence="7 8">DSM 249</strain>
    </source>
</reference>
<evidence type="ECO:0000256" key="5">
    <source>
        <dbReference type="SAM" id="Phobius"/>
    </source>
</evidence>
<evidence type="ECO:0000256" key="1">
    <source>
        <dbReference type="ARBA" id="ARBA00004339"/>
    </source>
</evidence>
<dbReference type="SUPFAM" id="SSF53850">
    <property type="entry name" value="Periplasmic binding protein-like II"/>
    <property type="match status" value="1"/>
</dbReference>
<comment type="caution">
    <text evidence="7">The sequence shown here is derived from an EMBL/GenBank/DDBJ whole genome shotgun (WGS) entry which is preliminary data.</text>
</comment>
<evidence type="ECO:0000313" key="8">
    <source>
        <dbReference type="Proteomes" id="UP000308271"/>
    </source>
</evidence>
<gene>
    <name evidence="7" type="ORF">FGF66_10150</name>
</gene>
<dbReference type="Proteomes" id="UP000308271">
    <property type="component" value="Unassembled WGS sequence"/>
</dbReference>
<keyword evidence="5" id="KW-1133">Transmembrane helix</keyword>
<feature type="transmembrane region" description="Helical" evidence="5">
    <location>
        <begin position="21"/>
        <end position="40"/>
    </location>
</feature>
<dbReference type="InterPro" id="IPR001638">
    <property type="entry name" value="Solute-binding_3/MltF_N"/>
</dbReference>
<dbReference type="Pfam" id="PF00497">
    <property type="entry name" value="SBP_bac_3"/>
    <property type="match status" value="1"/>
</dbReference>
<dbReference type="InterPro" id="IPR023346">
    <property type="entry name" value="Lysozyme-like_dom_sf"/>
</dbReference>
<evidence type="ECO:0000256" key="2">
    <source>
        <dbReference type="ARBA" id="ARBA00007734"/>
    </source>
</evidence>